<name>A0ACC1PQA4_9PEZI</name>
<accession>A0ACC1PQA4</accession>
<dbReference type="EMBL" id="JAPDGR010000035">
    <property type="protein sequence ID" value="KAJ2998144.1"/>
    <property type="molecule type" value="Genomic_DNA"/>
</dbReference>
<keyword evidence="2" id="KW-1185">Reference proteome</keyword>
<evidence type="ECO:0000313" key="2">
    <source>
        <dbReference type="Proteomes" id="UP001143856"/>
    </source>
</evidence>
<sequence length="317" mass="35898">MAAQALNLRVLSDDTPDKSLKELQPSSELYRTTQAIIASALQFSERQDVRQCLIENGEALVKAFQQNAKDINWRLEPRGETKYPEMPGFVDFFLRRFREEFPEIQLRRHLDSETSMCRKTWAAVPGPENLFSWRGQDIGHLYLKRDIIEYMVDRPSRAAYKSFMFQMVVSVAHQLTHFLTCALTGSAETVTPRGLNNDYGEGQAGFFFELNALNGIVEFYAKPPPPPRPIDLRQPGIPYIFKGKSKEALGVVLDQSVIQNFVDNITTVPLPLIQEIDGRADAIARGDVVKRTGGLLNDIRNEDDGRPRTPLPSRCLD</sequence>
<comment type="caution">
    <text evidence="1">The sequence shown here is derived from an EMBL/GenBank/DDBJ whole genome shotgun (WGS) entry which is preliminary data.</text>
</comment>
<evidence type="ECO:0000313" key="1">
    <source>
        <dbReference type="EMBL" id="KAJ2998144.1"/>
    </source>
</evidence>
<gene>
    <name evidence="1" type="ORF">NUW58_g421</name>
</gene>
<reference evidence="1" key="1">
    <citation type="submission" date="2022-10" db="EMBL/GenBank/DDBJ databases">
        <title>Genome Sequence of Xylaria curta.</title>
        <authorList>
            <person name="Buettner E."/>
        </authorList>
    </citation>
    <scope>NUCLEOTIDE SEQUENCE</scope>
    <source>
        <strain evidence="1">Babe10</strain>
    </source>
</reference>
<proteinExistence type="predicted"/>
<dbReference type="Proteomes" id="UP001143856">
    <property type="component" value="Unassembled WGS sequence"/>
</dbReference>
<organism evidence="1 2">
    <name type="scientific">Xylaria curta</name>
    <dbReference type="NCBI Taxonomy" id="42375"/>
    <lineage>
        <taxon>Eukaryota</taxon>
        <taxon>Fungi</taxon>
        <taxon>Dikarya</taxon>
        <taxon>Ascomycota</taxon>
        <taxon>Pezizomycotina</taxon>
        <taxon>Sordariomycetes</taxon>
        <taxon>Xylariomycetidae</taxon>
        <taxon>Xylariales</taxon>
        <taxon>Xylariaceae</taxon>
        <taxon>Xylaria</taxon>
    </lineage>
</organism>
<protein>
    <submittedName>
        <fullName evidence="1">Uncharacterized protein</fullName>
    </submittedName>
</protein>